<protein>
    <recommendedName>
        <fullName evidence="5">Inner membrane-spanning protein YciB</fullName>
    </recommendedName>
</protein>
<dbReference type="OrthoDB" id="9788219at2"/>
<evidence type="ECO:0000256" key="5">
    <source>
        <dbReference type="HAMAP-Rule" id="MF_00189"/>
    </source>
</evidence>
<dbReference type="RefSeq" id="WP_143947228.1">
    <property type="nucleotide sequence ID" value="NZ_BAABMB010000004.1"/>
</dbReference>
<sequence length="185" mass="21081">MKKLLFDLFPLILFFIAYRFADIYVATGVAMAAGVAQIGWLKAMRRRIEPMHWVNLAIIVIFGGATLWLHNDAFIKWKPTVLYWLFGAVIAVSLVGFKRNVLRSMLGSQVKLPEPVWNRMAWSWAAFFTVAGALNLLVAFSGWFTESQWVTFKVFGLFGLLLVFVLLQSLYLARHMQEDAANDES</sequence>
<evidence type="ECO:0000256" key="2">
    <source>
        <dbReference type="ARBA" id="ARBA00022692"/>
    </source>
</evidence>
<keyword evidence="3 5" id="KW-1133">Transmembrane helix</keyword>
<proteinExistence type="inferred from homology"/>
<keyword evidence="4 5" id="KW-0472">Membrane</keyword>
<feature type="transmembrane region" description="Helical" evidence="5">
    <location>
        <begin position="53"/>
        <end position="69"/>
    </location>
</feature>
<dbReference type="HAMAP" id="MF_00189">
    <property type="entry name" value="YciB"/>
    <property type="match status" value="1"/>
</dbReference>
<dbReference type="InterPro" id="IPR006008">
    <property type="entry name" value="YciB"/>
</dbReference>
<feature type="transmembrane region" description="Helical" evidence="5">
    <location>
        <begin position="150"/>
        <end position="173"/>
    </location>
</feature>
<comment type="similarity">
    <text evidence="5">Belongs to the YciB family.</text>
</comment>
<accession>A0A556AWX7</accession>
<evidence type="ECO:0000256" key="4">
    <source>
        <dbReference type="ARBA" id="ARBA00023136"/>
    </source>
</evidence>
<dbReference type="NCBIfam" id="TIGR00997">
    <property type="entry name" value="ispZ"/>
    <property type="match status" value="1"/>
</dbReference>
<dbReference type="EMBL" id="VLTJ01000009">
    <property type="protein sequence ID" value="TSH97453.1"/>
    <property type="molecule type" value="Genomic_DNA"/>
</dbReference>
<comment type="function">
    <text evidence="5">Plays a role in cell envelope biogenesis, maintenance of cell envelope integrity and membrane homeostasis.</text>
</comment>
<reference evidence="6 7" key="1">
    <citation type="submission" date="2019-07" db="EMBL/GenBank/DDBJ databases">
        <title>Qingshengfaniella alkalisoli gen. nov., sp. nov., isolated from saline soil.</title>
        <authorList>
            <person name="Xu L."/>
            <person name="Huang X.-X."/>
            <person name="Sun J.-Q."/>
        </authorList>
    </citation>
    <scope>NUCLEOTIDE SEQUENCE [LARGE SCALE GENOMIC DNA]</scope>
    <source>
        <strain evidence="6 7">DSM 27279</strain>
    </source>
</reference>
<dbReference type="Proteomes" id="UP000318405">
    <property type="component" value="Unassembled WGS sequence"/>
</dbReference>
<dbReference type="PANTHER" id="PTHR36917">
    <property type="entry name" value="INTRACELLULAR SEPTATION PROTEIN A-RELATED"/>
    <property type="match status" value="1"/>
</dbReference>
<dbReference type="PANTHER" id="PTHR36917:SF1">
    <property type="entry name" value="INNER MEMBRANE-SPANNING PROTEIN YCIB"/>
    <property type="match status" value="1"/>
</dbReference>
<dbReference type="GO" id="GO:0005886">
    <property type="term" value="C:plasma membrane"/>
    <property type="evidence" value="ECO:0007669"/>
    <property type="project" value="UniProtKB-SubCell"/>
</dbReference>
<dbReference type="Pfam" id="PF04279">
    <property type="entry name" value="IspA"/>
    <property type="match status" value="1"/>
</dbReference>
<evidence type="ECO:0000256" key="3">
    <source>
        <dbReference type="ARBA" id="ARBA00022989"/>
    </source>
</evidence>
<feature type="transmembrane region" description="Helical" evidence="5">
    <location>
        <begin position="122"/>
        <end position="144"/>
    </location>
</feature>
<keyword evidence="7" id="KW-1185">Reference proteome</keyword>
<feature type="transmembrane region" description="Helical" evidence="5">
    <location>
        <begin position="12"/>
        <end position="41"/>
    </location>
</feature>
<evidence type="ECO:0000313" key="7">
    <source>
        <dbReference type="Proteomes" id="UP000318405"/>
    </source>
</evidence>
<comment type="caution">
    <text evidence="6">The sequence shown here is derived from an EMBL/GenBank/DDBJ whole genome shotgun (WGS) entry which is preliminary data.</text>
</comment>
<feature type="transmembrane region" description="Helical" evidence="5">
    <location>
        <begin position="81"/>
        <end position="101"/>
    </location>
</feature>
<keyword evidence="1 5" id="KW-1003">Cell membrane</keyword>
<evidence type="ECO:0000313" key="6">
    <source>
        <dbReference type="EMBL" id="TSH97453.1"/>
    </source>
</evidence>
<evidence type="ECO:0000256" key="1">
    <source>
        <dbReference type="ARBA" id="ARBA00022475"/>
    </source>
</evidence>
<comment type="subcellular location">
    <subcellularLocation>
        <location evidence="5">Cell inner membrane</location>
        <topology evidence="5">Multi-pass membrane protein</topology>
    </subcellularLocation>
</comment>
<keyword evidence="2 5" id="KW-0812">Transmembrane</keyword>
<keyword evidence="5" id="KW-0997">Cell inner membrane</keyword>
<organism evidence="6 7">
    <name type="scientific">Verticiella sediminum</name>
    <dbReference type="NCBI Taxonomy" id="1247510"/>
    <lineage>
        <taxon>Bacteria</taxon>
        <taxon>Pseudomonadati</taxon>
        <taxon>Pseudomonadota</taxon>
        <taxon>Betaproteobacteria</taxon>
        <taxon>Burkholderiales</taxon>
        <taxon>Alcaligenaceae</taxon>
        <taxon>Verticiella</taxon>
    </lineage>
</organism>
<dbReference type="AlphaFoldDB" id="A0A556AWX7"/>
<dbReference type="NCBIfam" id="NF001325">
    <property type="entry name" value="PRK00259.1-3"/>
    <property type="match status" value="1"/>
</dbReference>
<name>A0A556AWX7_9BURK</name>
<gene>
    <name evidence="5" type="primary">yciB</name>
    <name evidence="6" type="ORF">FOZ76_05945</name>
</gene>